<accession>A0A4Y2CPX4</accession>
<organism evidence="1 2">
    <name type="scientific">Araneus ventricosus</name>
    <name type="common">Orbweaver spider</name>
    <name type="synonym">Epeira ventricosa</name>
    <dbReference type="NCBI Taxonomy" id="182803"/>
    <lineage>
        <taxon>Eukaryota</taxon>
        <taxon>Metazoa</taxon>
        <taxon>Ecdysozoa</taxon>
        <taxon>Arthropoda</taxon>
        <taxon>Chelicerata</taxon>
        <taxon>Arachnida</taxon>
        <taxon>Araneae</taxon>
        <taxon>Araneomorphae</taxon>
        <taxon>Entelegynae</taxon>
        <taxon>Araneoidea</taxon>
        <taxon>Araneidae</taxon>
        <taxon>Araneus</taxon>
    </lineage>
</organism>
<evidence type="ECO:0000313" key="2">
    <source>
        <dbReference type="Proteomes" id="UP000499080"/>
    </source>
</evidence>
<dbReference type="AlphaFoldDB" id="A0A4Y2CPX4"/>
<dbReference type="Proteomes" id="UP000499080">
    <property type="component" value="Unassembled WGS sequence"/>
</dbReference>
<reference evidence="1 2" key="1">
    <citation type="journal article" date="2019" name="Sci. Rep.">
        <title>Orb-weaving spider Araneus ventricosus genome elucidates the spidroin gene catalogue.</title>
        <authorList>
            <person name="Kono N."/>
            <person name="Nakamura H."/>
            <person name="Ohtoshi R."/>
            <person name="Moran D.A.P."/>
            <person name="Shinohara A."/>
            <person name="Yoshida Y."/>
            <person name="Fujiwara M."/>
            <person name="Mori M."/>
            <person name="Tomita M."/>
            <person name="Arakawa K."/>
        </authorList>
    </citation>
    <scope>NUCLEOTIDE SEQUENCE [LARGE SCALE GENOMIC DNA]</scope>
</reference>
<proteinExistence type="predicted"/>
<dbReference type="OrthoDB" id="6472460at2759"/>
<protein>
    <submittedName>
        <fullName evidence="1">Uncharacterized protein</fullName>
    </submittedName>
</protein>
<comment type="caution">
    <text evidence="1">The sequence shown here is derived from an EMBL/GenBank/DDBJ whole genome shotgun (WGS) entry which is preliminary data.</text>
</comment>
<gene>
    <name evidence="1" type="ORF">AVEN_80560_1</name>
</gene>
<name>A0A4Y2CPX4_ARAVE</name>
<evidence type="ECO:0000313" key="1">
    <source>
        <dbReference type="EMBL" id="GBM05966.1"/>
    </source>
</evidence>
<dbReference type="EMBL" id="BGPR01000221">
    <property type="protein sequence ID" value="GBM05966.1"/>
    <property type="molecule type" value="Genomic_DNA"/>
</dbReference>
<sequence>MLNRDSSIKSTWSHSSRVQVRCSRAQCNRALTCAVDKGTQTTVRRANSPPSCSLRDTVCGIWAFLQQQRAVTPAVALLVSCGVWHNEQVRIVCRSDDSPVPIPMSSTGVLISLVMVPQPMNDTTMHIQVSGNNRLSCTILQPPTHLIVQMISSTHAFCFGYLGFRETIAACELKHRSTKPHFKALRCGRGIEF</sequence>
<keyword evidence="2" id="KW-1185">Reference proteome</keyword>